<evidence type="ECO:0000313" key="8">
    <source>
        <dbReference type="Proteomes" id="UP001366085"/>
    </source>
</evidence>
<evidence type="ECO:0000256" key="4">
    <source>
        <dbReference type="SAM" id="Coils"/>
    </source>
</evidence>
<evidence type="ECO:0000256" key="5">
    <source>
        <dbReference type="SAM" id="MobiDB-lite"/>
    </source>
</evidence>
<proteinExistence type="inferred from homology"/>
<dbReference type="InterPro" id="IPR038729">
    <property type="entry name" value="Rad50/SbcC_AAA"/>
</dbReference>
<feature type="region of interest" description="Disordered" evidence="5">
    <location>
        <begin position="364"/>
        <end position="398"/>
    </location>
</feature>
<dbReference type="RefSeq" id="WP_337320411.1">
    <property type="nucleotide sequence ID" value="NZ_JBBDGN010000009.1"/>
</dbReference>
<gene>
    <name evidence="7" type="ORF">WDU93_10660</name>
</gene>
<feature type="coiled-coil region" evidence="4">
    <location>
        <begin position="256"/>
        <end position="320"/>
    </location>
</feature>
<evidence type="ECO:0000256" key="1">
    <source>
        <dbReference type="ARBA" id="ARBA00006930"/>
    </source>
</evidence>
<dbReference type="Gene3D" id="3.40.50.300">
    <property type="entry name" value="P-loop containing nucleotide triphosphate hydrolases"/>
    <property type="match status" value="2"/>
</dbReference>
<dbReference type="Pfam" id="PF13476">
    <property type="entry name" value="AAA_23"/>
    <property type="match status" value="1"/>
</dbReference>
<evidence type="ECO:0000256" key="3">
    <source>
        <dbReference type="ARBA" id="ARBA00013368"/>
    </source>
</evidence>
<dbReference type="Pfam" id="PF13558">
    <property type="entry name" value="SbcC_Walker_B"/>
    <property type="match status" value="1"/>
</dbReference>
<reference evidence="7 8" key="1">
    <citation type="submission" date="2024-02" db="EMBL/GenBank/DDBJ databases">
        <authorList>
            <person name="Saticioglu I.B."/>
        </authorList>
    </citation>
    <scope>NUCLEOTIDE SEQUENCE [LARGE SCALE GENOMIC DNA]</scope>
    <source>
        <strain evidence="7 8">Mu-43</strain>
    </source>
</reference>
<comment type="similarity">
    <text evidence="1">Belongs to the SMC family. SbcC subfamily.</text>
</comment>
<dbReference type="InterPro" id="IPR027417">
    <property type="entry name" value="P-loop_NTPase"/>
</dbReference>
<sequence length="1036" mass="109832">MRLHRLTVEGFGPFRDRQEVDFDRFADDGIFLIAGRTGAGKSSILDAVCFGLYGGVPRYDSGDKRLRSDHSEPDDATAVTVEFSTTAGRFRVTRSPAYERPAKRGSGMTTQAASAMLEELTENGWVGRGARAVDVGNLLADILQLTQEQFLQVILLAQNRFADFLLADSRERQKLLRRLFDTERFEDIQARFDERRRAAHEALSGRLARIDARLDEAERLVADADLAGEAPTADEATTAERIDALTRASARADYRQERLGAERDDAEKRLAEADAALATAREMRQAQGERDRARAALAALDAAADEIAAAVQRRDDARAAESVRAVITAATKADAAVTTATRARDAALAAWSALPWGAEPAPSWVAGPESSWVAEPVEASPPPGPESSWVAEPVEASPSTSATRLRAWVTEQTQASGAWHSAAALEKSAPQRERDLADAQTAVATATAHVADLEKDRVAIPAEIEKLTAERDADLQTAVRIGDLARTLEAAQDHEKGAADVDRLTAELAAAARLLADRTDAHQRAQTDLARLRRRRLDGFAGELATALVDGEPCAVCGSTAHPAPAEHVDPVSADDVVAAEAARDLAAEREKAASTAQARLDADLAAATVRAGGLTTDQASAAIAQAQAELAAAQTAEARAADTASAIAERERQHRELTARLDAAIAQVASSREHLARVEASVASADKQVAAARGEHQTVADRLREATERIALATAAADAIDEHASRIRTAQEARADLDDTLDGSPFETADAAAAALLPAAEVAALDDRVTAHAVQREKERAILLDLELRTLPEEPIDLAVSTEVAGTARSAWRAAVDAATRAESVRDALAAAVRSAAAEQEASAEDHAAYDSIRALADALAGRAGNTHKMNLETFVLAAELEEIVAAANLRLADMSSGRYQLRHSDALVARGAASGLGIVVFDAFTGQTRPARSLSGGETFLSSLALALGLAEVVTARAGGIQLDTLFIDEGFGSLDGDTLEIAMRTLDELRQGGRTVGIISHVEAMQEQIPAQLTVRALPDGPSVIESPRVSGR</sequence>
<organism evidence="7 8">
    <name type="scientific">Microbacterium istanbulense</name>
    <dbReference type="NCBI Taxonomy" id="3122049"/>
    <lineage>
        <taxon>Bacteria</taxon>
        <taxon>Bacillati</taxon>
        <taxon>Actinomycetota</taxon>
        <taxon>Actinomycetes</taxon>
        <taxon>Micrococcales</taxon>
        <taxon>Microbacteriaceae</taxon>
        <taxon>Microbacterium</taxon>
    </lineage>
</organism>
<evidence type="ECO:0000256" key="2">
    <source>
        <dbReference type="ARBA" id="ARBA00011322"/>
    </source>
</evidence>
<comment type="subunit">
    <text evidence="2">Heterodimer of SbcC and SbcD.</text>
</comment>
<dbReference type="PANTHER" id="PTHR32114">
    <property type="entry name" value="ABC TRANSPORTER ABCH.3"/>
    <property type="match status" value="1"/>
</dbReference>
<dbReference type="EMBL" id="JBBDGN010000009">
    <property type="protein sequence ID" value="MEJ1092153.1"/>
    <property type="molecule type" value="Genomic_DNA"/>
</dbReference>
<keyword evidence="4" id="KW-0175">Coiled coil</keyword>
<feature type="domain" description="Rad50/SbcC-type AAA" evidence="6">
    <location>
        <begin position="5"/>
        <end position="184"/>
    </location>
</feature>
<dbReference type="SUPFAM" id="SSF52540">
    <property type="entry name" value="P-loop containing nucleoside triphosphate hydrolases"/>
    <property type="match status" value="1"/>
</dbReference>
<feature type="coiled-coil region" evidence="4">
    <location>
        <begin position="200"/>
        <end position="227"/>
    </location>
</feature>
<dbReference type="Proteomes" id="UP001366085">
    <property type="component" value="Unassembled WGS sequence"/>
</dbReference>
<name>A0ABU8LLP2_9MICO</name>
<feature type="coiled-coil region" evidence="4">
    <location>
        <begin position="617"/>
        <end position="696"/>
    </location>
</feature>
<protein>
    <recommendedName>
        <fullName evidence="3">Nuclease SbcCD subunit C</fullName>
    </recommendedName>
</protein>
<keyword evidence="8" id="KW-1185">Reference proteome</keyword>
<evidence type="ECO:0000313" key="7">
    <source>
        <dbReference type="EMBL" id="MEJ1092153.1"/>
    </source>
</evidence>
<dbReference type="PANTHER" id="PTHR32114:SF2">
    <property type="entry name" value="ABC TRANSPORTER ABCH.3"/>
    <property type="match status" value="1"/>
</dbReference>
<comment type="caution">
    <text evidence="7">The sequence shown here is derived from an EMBL/GenBank/DDBJ whole genome shotgun (WGS) entry which is preliminary data.</text>
</comment>
<evidence type="ECO:0000259" key="6">
    <source>
        <dbReference type="Pfam" id="PF13476"/>
    </source>
</evidence>
<accession>A0ABU8LLP2</accession>